<dbReference type="Proteomes" id="UP001153292">
    <property type="component" value="Chromosome 14"/>
</dbReference>
<evidence type="ECO:0000256" key="2">
    <source>
        <dbReference type="ARBA" id="ARBA00022980"/>
    </source>
</evidence>
<evidence type="ECO:0000313" key="7">
    <source>
        <dbReference type="Proteomes" id="UP001153292"/>
    </source>
</evidence>
<dbReference type="SUPFAM" id="SSF54189">
    <property type="entry name" value="Ribosomal proteins S24e, L23 and L15e"/>
    <property type="match status" value="1"/>
</dbReference>
<evidence type="ECO:0000256" key="1">
    <source>
        <dbReference type="ARBA" id="ARBA00006700"/>
    </source>
</evidence>
<dbReference type="PANTHER" id="PTHR12059:SF5">
    <property type="entry name" value="LARGE RIBOSOMAL SUBUNIT PROTEIN UL23M"/>
    <property type="match status" value="1"/>
</dbReference>
<keyword evidence="2" id="KW-0689">Ribosomal protein</keyword>
<dbReference type="InterPro" id="IPR012677">
    <property type="entry name" value="Nucleotide-bd_a/b_plait_sf"/>
</dbReference>
<organism evidence="6 7">
    <name type="scientific">Chilo suppressalis</name>
    <name type="common">Asiatic rice borer moth</name>
    <dbReference type="NCBI Taxonomy" id="168631"/>
    <lineage>
        <taxon>Eukaryota</taxon>
        <taxon>Metazoa</taxon>
        <taxon>Ecdysozoa</taxon>
        <taxon>Arthropoda</taxon>
        <taxon>Hexapoda</taxon>
        <taxon>Insecta</taxon>
        <taxon>Pterygota</taxon>
        <taxon>Neoptera</taxon>
        <taxon>Endopterygota</taxon>
        <taxon>Lepidoptera</taxon>
        <taxon>Glossata</taxon>
        <taxon>Ditrysia</taxon>
        <taxon>Pyraloidea</taxon>
        <taxon>Crambidae</taxon>
        <taxon>Crambinae</taxon>
        <taxon>Chilo</taxon>
    </lineage>
</organism>
<keyword evidence="3" id="KW-0687">Ribonucleoprotein</keyword>
<dbReference type="EMBL" id="OU963907">
    <property type="protein sequence ID" value="CAH0399418.1"/>
    <property type="molecule type" value="Genomic_DNA"/>
</dbReference>
<protein>
    <recommendedName>
        <fullName evidence="4">Large ribosomal subunit protein uL23m</fullName>
    </recommendedName>
    <alternativeName>
        <fullName evidence="5">39S ribosomal protein L23, mitochondrial</fullName>
    </alternativeName>
</protein>
<accession>A0ABN8AYS0</accession>
<evidence type="ECO:0000256" key="3">
    <source>
        <dbReference type="ARBA" id="ARBA00023274"/>
    </source>
</evidence>
<dbReference type="PANTHER" id="PTHR12059">
    <property type="entry name" value="RIBOSOMAL PROTEIN L23-RELATED"/>
    <property type="match status" value="1"/>
</dbReference>
<dbReference type="InterPro" id="IPR013025">
    <property type="entry name" value="Ribosomal_uL23-like"/>
</dbReference>
<name>A0ABN8AYS0_CHISP</name>
<gene>
    <name evidence="6" type="ORF">CHILSU_LOCUS2562</name>
</gene>
<evidence type="ECO:0000313" key="6">
    <source>
        <dbReference type="EMBL" id="CAH0399418.1"/>
    </source>
</evidence>
<evidence type="ECO:0000256" key="4">
    <source>
        <dbReference type="ARBA" id="ARBA00039977"/>
    </source>
</evidence>
<sequence>MSTRWYPLYQRGNPQLRVFLPNFWMKLIRPTPKQLKNIVHFQCSMEMTKCDIKNYLEKIYNIPVIDVRTKITMGKFKKEVGKGYVIKDDDRKIAFVTLPKNMSFEFPDIFEKVKDQDDENMKSLEEAKKSFKSFINRNKDRKDVPSWFTI</sequence>
<comment type="similarity">
    <text evidence="1">Belongs to the universal ribosomal protein uL23 family.</text>
</comment>
<reference evidence="6" key="1">
    <citation type="submission" date="2021-12" db="EMBL/GenBank/DDBJ databases">
        <authorList>
            <person name="King R."/>
        </authorList>
    </citation>
    <scope>NUCLEOTIDE SEQUENCE</scope>
</reference>
<proteinExistence type="inferred from homology"/>
<keyword evidence="7" id="KW-1185">Reference proteome</keyword>
<evidence type="ECO:0000256" key="5">
    <source>
        <dbReference type="ARBA" id="ARBA00041375"/>
    </source>
</evidence>
<dbReference type="Gene3D" id="3.30.70.330">
    <property type="match status" value="1"/>
</dbReference>
<dbReference type="Pfam" id="PF00276">
    <property type="entry name" value="Ribosomal_L23"/>
    <property type="match status" value="1"/>
</dbReference>
<dbReference type="InterPro" id="IPR012678">
    <property type="entry name" value="Ribosomal_uL23/eL15/eS24_sf"/>
</dbReference>